<accession>A0A9Q3GVE1</accession>
<organism evidence="1 2">
    <name type="scientific">Austropuccinia psidii MF-1</name>
    <dbReference type="NCBI Taxonomy" id="1389203"/>
    <lineage>
        <taxon>Eukaryota</taxon>
        <taxon>Fungi</taxon>
        <taxon>Dikarya</taxon>
        <taxon>Basidiomycota</taxon>
        <taxon>Pucciniomycotina</taxon>
        <taxon>Pucciniomycetes</taxon>
        <taxon>Pucciniales</taxon>
        <taxon>Sphaerophragmiaceae</taxon>
        <taxon>Austropuccinia</taxon>
    </lineage>
</organism>
<protein>
    <submittedName>
        <fullName evidence="1">Uncharacterized protein</fullName>
    </submittedName>
</protein>
<dbReference type="Proteomes" id="UP000765509">
    <property type="component" value="Unassembled WGS sequence"/>
</dbReference>
<sequence length="117" mass="13517">MEEMIRIFCDFGIESKDSDGFTHDQLTLTPELGLEYKTSIHSSTGKTPSMLEKGWNPRLPFDAPMNDLVDMHLTESSSEIILAKKRHNANRCILDSFKYEKERWDKSHKPPDFKIGD</sequence>
<proteinExistence type="predicted"/>
<name>A0A9Q3GVE1_9BASI</name>
<keyword evidence="2" id="KW-1185">Reference proteome</keyword>
<evidence type="ECO:0000313" key="2">
    <source>
        <dbReference type="Proteomes" id="UP000765509"/>
    </source>
</evidence>
<dbReference type="EMBL" id="AVOT02006474">
    <property type="protein sequence ID" value="MBW0481673.1"/>
    <property type="molecule type" value="Genomic_DNA"/>
</dbReference>
<reference evidence="1" key="1">
    <citation type="submission" date="2021-03" db="EMBL/GenBank/DDBJ databases">
        <title>Draft genome sequence of rust myrtle Austropuccinia psidii MF-1, a brazilian biotype.</title>
        <authorList>
            <person name="Quecine M.C."/>
            <person name="Pachon D.M.R."/>
            <person name="Bonatelli M.L."/>
            <person name="Correr F.H."/>
            <person name="Franceschini L.M."/>
            <person name="Leite T.F."/>
            <person name="Margarido G.R.A."/>
            <person name="Almeida C.A."/>
            <person name="Ferrarezi J.A."/>
            <person name="Labate C.A."/>
        </authorList>
    </citation>
    <scope>NUCLEOTIDE SEQUENCE</scope>
    <source>
        <strain evidence="1">MF-1</strain>
    </source>
</reference>
<dbReference type="AlphaFoldDB" id="A0A9Q3GVE1"/>
<evidence type="ECO:0000313" key="1">
    <source>
        <dbReference type="EMBL" id="MBW0481673.1"/>
    </source>
</evidence>
<comment type="caution">
    <text evidence="1">The sequence shown here is derived from an EMBL/GenBank/DDBJ whole genome shotgun (WGS) entry which is preliminary data.</text>
</comment>
<gene>
    <name evidence="1" type="ORF">O181_021388</name>
</gene>